<dbReference type="EMBL" id="JACQWF010000281">
    <property type="protein sequence ID" value="MBI4595979.1"/>
    <property type="molecule type" value="Genomic_DNA"/>
</dbReference>
<keyword evidence="5 7" id="KW-0472">Membrane</keyword>
<evidence type="ECO:0000256" key="3">
    <source>
        <dbReference type="ARBA" id="ARBA00022692"/>
    </source>
</evidence>
<feature type="transmembrane region" description="Helical" evidence="7">
    <location>
        <begin position="21"/>
        <end position="43"/>
    </location>
</feature>
<evidence type="ECO:0000256" key="7">
    <source>
        <dbReference type="SAM" id="Phobius"/>
    </source>
</evidence>
<evidence type="ECO:0000313" key="11">
    <source>
        <dbReference type="Proteomes" id="UP000772181"/>
    </source>
</evidence>
<keyword evidence="3 7" id="KW-0812">Transmembrane</keyword>
<keyword evidence="4 7" id="KW-1133">Transmembrane helix</keyword>
<evidence type="ECO:0000256" key="6">
    <source>
        <dbReference type="ARBA" id="ARBA00038076"/>
    </source>
</evidence>
<protein>
    <submittedName>
        <fullName evidence="10">ABC transporter permease</fullName>
    </submittedName>
</protein>
<sequence length="411" mass="44054">MIELFLMAFKIALRALSRNKLRSALTMLGIIIGVSAVVAMVSIGQGANDSIQKQIASIGTNLIMILSGSTTQTGVRTGMGSTPTITVGDAKAIEELTQVIAAVSYTKRQVMQVIYGNQNWSTAVSGVSPDYGVVRDWPIAEGRFFNKQDEDSTAKVTVLGQTVVNNLFGEGVNPVGEIIRIKNVPFRVVGIFVPKGQTSFGQDQDDGVFVPFSSAEKLLIGSKFLGSVGIIMVSAVSKEAIPEAQKQIKELLRQRHKIRPGRDDDFTIRNLSDIASTAEATSRVMTILLASIASVSLIVGGIGIMNIMLVSVTERTREIGIRMAVGARGRDILMQFLVEAVVLAILGGAIGIALGVSSSKMISNLAGWPVLLSWEAIFTSFFFSGAVGVFFGYYPARRAASLNPIEALRYE</sequence>
<dbReference type="InterPro" id="IPR003838">
    <property type="entry name" value="ABC3_permease_C"/>
</dbReference>
<dbReference type="PANTHER" id="PTHR30572">
    <property type="entry name" value="MEMBRANE COMPONENT OF TRANSPORTER-RELATED"/>
    <property type="match status" value="1"/>
</dbReference>
<feature type="domain" description="ABC3 transporter permease C-terminal" evidence="8">
    <location>
        <begin position="291"/>
        <end position="404"/>
    </location>
</feature>
<organism evidence="10 11">
    <name type="scientific">Tectimicrobiota bacterium</name>
    <dbReference type="NCBI Taxonomy" id="2528274"/>
    <lineage>
        <taxon>Bacteria</taxon>
        <taxon>Pseudomonadati</taxon>
        <taxon>Nitrospinota/Tectimicrobiota group</taxon>
        <taxon>Candidatus Tectimicrobiota</taxon>
    </lineage>
</organism>
<dbReference type="Pfam" id="PF02687">
    <property type="entry name" value="FtsX"/>
    <property type="match status" value="1"/>
</dbReference>
<dbReference type="GO" id="GO:0005886">
    <property type="term" value="C:plasma membrane"/>
    <property type="evidence" value="ECO:0007669"/>
    <property type="project" value="UniProtKB-SubCell"/>
</dbReference>
<evidence type="ECO:0000256" key="2">
    <source>
        <dbReference type="ARBA" id="ARBA00022475"/>
    </source>
</evidence>
<dbReference type="Pfam" id="PF12704">
    <property type="entry name" value="MacB_PCD"/>
    <property type="match status" value="1"/>
</dbReference>
<dbReference type="AlphaFoldDB" id="A0A933LQR3"/>
<dbReference type="GO" id="GO:0022857">
    <property type="term" value="F:transmembrane transporter activity"/>
    <property type="evidence" value="ECO:0007669"/>
    <property type="project" value="TreeGrafter"/>
</dbReference>
<comment type="caution">
    <text evidence="10">The sequence shown here is derived from an EMBL/GenBank/DDBJ whole genome shotgun (WGS) entry which is preliminary data.</text>
</comment>
<accession>A0A933LQR3</accession>
<comment type="subcellular location">
    <subcellularLocation>
        <location evidence="1">Cell membrane</location>
        <topology evidence="1">Multi-pass membrane protein</topology>
    </subcellularLocation>
</comment>
<comment type="similarity">
    <text evidence="6">Belongs to the ABC-4 integral membrane protein family.</text>
</comment>
<dbReference type="PANTHER" id="PTHR30572:SF4">
    <property type="entry name" value="ABC TRANSPORTER PERMEASE YTRF"/>
    <property type="match status" value="1"/>
</dbReference>
<evidence type="ECO:0000256" key="4">
    <source>
        <dbReference type="ARBA" id="ARBA00022989"/>
    </source>
</evidence>
<dbReference type="InterPro" id="IPR050250">
    <property type="entry name" value="Macrolide_Exporter_MacB"/>
</dbReference>
<gene>
    <name evidence="10" type="ORF">HY730_06325</name>
</gene>
<evidence type="ECO:0000256" key="1">
    <source>
        <dbReference type="ARBA" id="ARBA00004651"/>
    </source>
</evidence>
<feature type="domain" description="MacB-like periplasmic core" evidence="9">
    <location>
        <begin position="23"/>
        <end position="250"/>
    </location>
</feature>
<proteinExistence type="inferred from homology"/>
<keyword evidence="2" id="KW-1003">Cell membrane</keyword>
<feature type="transmembrane region" description="Helical" evidence="7">
    <location>
        <begin position="332"/>
        <end position="356"/>
    </location>
</feature>
<evidence type="ECO:0000259" key="9">
    <source>
        <dbReference type="Pfam" id="PF12704"/>
    </source>
</evidence>
<evidence type="ECO:0000256" key="5">
    <source>
        <dbReference type="ARBA" id="ARBA00023136"/>
    </source>
</evidence>
<dbReference type="InterPro" id="IPR025857">
    <property type="entry name" value="MacB_PCD"/>
</dbReference>
<feature type="transmembrane region" description="Helical" evidence="7">
    <location>
        <begin position="376"/>
        <end position="394"/>
    </location>
</feature>
<evidence type="ECO:0000259" key="8">
    <source>
        <dbReference type="Pfam" id="PF02687"/>
    </source>
</evidence>
<feature type="transmembrane region" description="Helical" evidence="7">
    <location>
        <begin position="287"/>
        <end position="312"/>
    </location>
</feature>
<reference evidence="10" key="1">
    <citation type="submission" date="2020-07" db="EMBL/GenBank/DDBJ databases">
        <title>Huge and variable diversity of episymbiotic CPR bacteria and DPANN archaea in groundwater ecosystems.</title>
        <authorList>
            <person name="He C.Y."/>
            <person name="Keren R."/>
            <person name="Whittaker M."/>
            <person name="Farag I.F."/>
            <person name="Doudna J."/>
            <person name="Cate J.H.D."/>
            <person name="Banfield J.F."/>
        </authorList>
    </citation>
    <scope>NUCLEOTIDE SEQUENCE</scope>
    <source>
        <strain evidence="10">NC_groundwater_1482_Ag_S-0.65um_47_24</strain>
    </source>
</reference>
<dbReference type="Proteomes" id="UP000772181">
    <property type="component" value="Unassembled WGS sequence"/>
</dbReference>
<name>A0A933LQR3_UNCTE</name>
<evidence type="ECO:0000313" key="10">
    <source>
        <dbReference type="EMBL" id="MBI4595979.1"/>
    </source>
</evidence>